<accession>K9X7C4</accession>
<evidence type="ECO:0000313" key="7">
    <source>
        <dbReference type="Proteomes" id="UP000010475"/>
    </source>
</evidence>
<comment type="caution">
    <text evidence="3">Lacks conserved residue(s) required for the propagation of feature annotation.</text>
</comment>
<dbReference type="SUPFAM" id="SSF46894">
    <property type="entry name" value="C-terminal effector domain of the bipartite response regulators"/>
    <property type="match status" value="1"/>
</dbReference>
<dbReference type="InterPro" id="IPR000792">
    <property type="entry name" value="Tscrpt_reg_LuxR_C"/>
</dbReference>
<dbReference type="Pfam" id="PF00072">
    <property type="entry name" value="Response_reg"/>
    <property type="match status" value="1"/>
</dbReference>
<sequence>MIKTVIIDDHDLTRYGIRMLLSEEESIEICGEAETASEGLELIKTHAPDIALVNITLSDSSGIEITRKIKQMSQFTKVVIFNAQATEISVKEAYAAGADSYCTKTIAKEKLTEAIYATHRGKTWLDPAIGKILIQNLQPKPVEVIVTKKERVQQYPLSSRELEVLQMIALGHQNEQIAKQLFLSVGTVRSHVHRILGKLACQNRAQAAMKGIAEGLIDSPDINQIGLMV</sequence>
<dbReference type="Proteomes" id="UP000010475">
    <property type="component" value="Plasmid pCYLST.02"/>
</dbReference>
<dbReference type="KEGG" id="csg:Cylst_6283"/>
<dbReference type="RefSeq" id="WP_015186417.1">
    <property type="nucleotide sequence ID" value="NC_019744.1"/>
</dbReference>
<name>K9X7C4_9NOST</name>
<organism evidence="6 7">
    <name type="scientific">Cylindrospermum stagnale PCC 7417</name>
    <dbReference type="NCBI Taxonomy" id="56107"/>
    <lineage>
        <taxon>Bacteria</taxon>
        <taxon>Bacillati</taxon>
        <taxon>Cyanobacteriota</taxon>
        <taxon>Cyanophyceae</taxon>
        <taxon>Nostocales</taxon>
        <taxon>Nostocaceae</taxon>
        <taxon>Cylindrospermum</taxon>
    </lineage>
</organism>
<dbReference type="PROSITE" id="PS50043">
    <property type="entry name" value="HTH_LUXR_2"/>
    <property type="match status" value="1"/>
</dbReference>
<dbReference type="InterPro" id="IPR001789">
    <property type="entry name" value="Sig_transdc_resp-reg_receiver"/>
</dbReference>
<gene>
    <name evidence="6" type="ORF">Cylst_6283</name>
</gene>
<geneLocation type="plasmid" evidence="6 7">
    <name>pCYLST.02</name>
</geneLocation>
<dbReference type="CDD" id="cd06170">
    <property type="entry name" value="LuxR_C_like"/>
    <property type="match status" value="1"/>
</dbReference>
<proteinExistence type="predicted"/>
<dbReference type="eggNOG" id="COG2197">
    <property type="taxonomic scope" value="Bacteria"/>
</dbReference>
<dbReference type="GO" id="GO:0000160">
    <property type="term" value="P:phosphorelay signal transduction system"/>
    <property type="evidence" value="ECO:0007669"/>
    <property type="project" value="InterPro"/>
</dbReference>
<dbReference type="InterPro" id="IPR011006">
    <property type="entry name" value="CheY-like_superfamily"/>
</dbReference>
<keyword evidence="7" id="KW-1185">Reference proteome</keyword>
<dbReference type="Pfam" id="PF00196">
    <property type="entry name" value="GerE"/>
    <property type="match status" value="1"/>
</dbReference>
<dbReference type="PATRIC" id="fig|56107.3.peg.7297"/>
<dbReference type="InterPro" id="IPR039420">
    <property type="entry name" value="WalR-like"/>
</dbReference>
<feature type="domain" description="HTH luxR-type" evidence="4">
    <location>
        <begin position="150"/>
        <end position="215"/>
    </location>
</feature>
<dbReference type="SUPFAM" id="SSF52172">
    <property type="entry name" value="CheY-like"/>
    <property type="match status" value="1"/>
</dbReference>
<evidence type="ECO:0000259" key="4">
    <source>
        <dbReference type="PROSITE" id="PS50043"/>
    </source>
</evidence>
<dbReference type="PANTHER" id="PTHR43214">
    <property type="entry name" value="TWO-COMPONENT RESPONSE REGULATOR"/>
    <property type="match status" value="1"/>
</dbReference>
<dbReference type="OrthoDB" id="9780153at2"/>
<dbReference type="CDD" id="cd17535">
    <property type="entry name" value="REC_NarL-like"/>
    <property type="match status" value="1"/>
</dbReference>
<dbReference type="EMBL" id="CP003644">
    <property type="protein sequence ID" value="AFZ28520.1"/>
    <property type="molecule type" value="Genomic_DNA"/>
</dbReference>
<keyword evidence="2 6" id="KW-0238">DNA-binding</keyword>
<dbReference type="PROSITE" id="PS50110">
    <property type="entry name" value="RESPONSE_REGULATORY"/>
    <property type="match status" value="1"/>
</dbReference>
<keyword evidence="6" id="KW-0614">Plasmid</keyword>
<dbReference type="SMART" id="SM00448">
    <property type="entry name" value="REC"/>
    <property type="match status" value="1"/>
</dbReference>
<dbReference type="PRINTS" id="PR00038">
    <property type="entry name" value="HTHLUXR"/>
</dbReference>
<evidence type="ECO:0000313" key="6">
    <source>
        <dbReference type="EMBL" id="AFZ28520.1"/>
    </source>
</evidence>
<dbReference type="GO" id="GO:0006355">
    <property type="term" value="P:regulation of DNA-templated transcription"/>
    <property type="evidence" value="ECO:0007669"/>
    <property type="project" value="InterPro"/>
</dbReference>
<dbReference type="InterPro" id="IPR016032">
    <property type="entry name" value="Sig_transdc_resp-reg_C-effctor"/>
</dbReference>
<dbReference type="PROSITE" id="PS00622">
    <property type="entry name" value="HTH_LUXR_1"/>
    <property type="match status" value="1"/>
</dbReference>
<feature type="domain" description="Response regulatory" evidence="5">
    <location>
        <begin position="3"/>
        <end position="119"/>
    </location>
</feature>
<dbReference type="Gene3D" id="3.40.50.2300">
    <property type="match status" value="1"/>
</dbReference>
<dbReference type="InterPro" id="IPR058245">
    <property type="entry name" value="NreC/VraR/RcsB-like_REC"/>
</dbReference>
<evidence type="ECO:0000256" key="1">
    <source>
        <dbReference type="ARBA" id="ARBA00022553"/>
    </source>
</evidence>
<dbReference type="HOGENOM" id="CLU_000445_90_10_3"/>
<reference evidence="6 7" key="1">
    <citation type="submission" date="2012-06" db="EMBL/GenBank/DDBJ databases">
        <title>Finished plasmid 2 of genome of Cylindrospermum stagnale PCC 7417.</title>
        <authorList>
            <consortium name="US DOE Joint Genome Institute"/>
            <person name="Gugger M."/>
            <person name="Coursin T."/>
            <person name="Rippka R."/>
            <person name="Tandeau De Marsac N."/>
            <person name="Huntemann M."/>
            <person name="Wei C.-L."/>
            <person name="Han J."/>
            <person name="Detter J.C."/>
            <person name="Han C."/>
            <person name="Tapia R."/>
            <person name="Davenport K."/>
            <person name="Daligault H."/>
            <person name="Erkkila T."/>
            <person name="Gu W."/>
            <person name="Munk A.C.C."/>
            <person name="Teshima H."/>
            <person name="Xu Y."/>
            <person name="Chain P."/>
            <person name="Chen A."/>
            <person name="Krypides N."/>
            <person name="Mavromatis K."/>
            <person name="Markowitz V."/>
            <person name="Szeto E."/>
            <person name="Ivanova N."/>
            <person name="Mikhailova N."/>
            <person name="Ovchinnikova G."/>
            <person name="Pagani I."/>
            <person name="Pati A."/>
            <person name="Goodwin L."/>
            <person name="Peters L."/>
            <person name="Pitluck S."/>
            <person name="Woyke T."/>
            <person name="Kerfeld C."/>
        </authorList>
    </citation>
    <scope>NUCLEOTIDE SEQUENCE [LARGE SCALE GENOMIC DNA]</scope>
    <source>
        <strain evidence="6 7">PCC 7417</strain>
        <plasmid evidence="7">Plasmid pCYLST.02</plasmid>
    </source>
</reference>
<evidence type="ECO:0000256" key="3">
    <source>
        <dbReference type="PROSITE-ProRule" id="PRU00169"/>
    </source>
</evidence>
<evidence type="ECO:0000259" key="5">
    <source>
        <dbReference type="PROSITE" id="PS50110"/>
    </source>
</evidence>
<dbReference type="PANTHER" id="PTHR43214:SF43">
    <property type="entry name" value="TWO-COMPONENT RESPONSE REGULATOR"/>
    <property type="match status" value="1"/>
</dbReference>
<dbReference type="SMART" id="SM00421">
    <property type="entry name" value="HTH_LUXR"/>
    <property type="match status" value="1"/>
</dbReference>
<evidence type="ECO:0000256" key="2">
    <source>
        <dbReference type="ARBA" id="ARBA00023125"/>
    </source>
</evidence>
<dbReference type="GO" id="GO:0003677">
    <property type="term" value="F:DNA binding"/>
    <property type="evidence" value="ECO:0007669"/>
    <property type="project" value="UniProtKB-KW"/>
</dbReference>
<protein>
    <submittedName>
        <fullName evidence="6">Response regulator containing a CheY-like receiver domain and an HTH DNA-binding domain</fullName>
    </submittedName>
</protein>
<keyword evidence="1" id="KW-0597">Phosphoprotein</keyword>
<dbReference type="AlphaFoldDB" id="K9X7C4"/>